<accession>A0A2J0KUK1</accession>
<name>A0A2J0KUK1_9BACT</name>
<dbReference type="GO" id="GO:0009244">
    <property type="term" value="P:lipopolysaccharide core region biosynthetic process"/>
    <property type="evidence" value="ECO:0007669"/>
    <property type="project" value="TreeGrafter"/>
</dbReference>
<evidence type="ECO:0008006" key="6">
    <source>
        <dbReference type="Google" id="ProtNLM"/>
    </source>
</evidence>
<evidence type="ECO:0000256" key="1">
    <source>
        <dbReference type="ARBA" id="ARBA00022676"/>
    </source>
</evidence>
<evidence type="ECO:0000256" key="3">
    <source>
        <dbReference type="SAM" id="Phobius"/>
    </source>
</evidence>
<reference evidence="4 5" key="1">
    <citation type="submission" date="2017-09" db="EMBL/GenBank/DDBJ databases">
        <title>Depth-based differentiation of microbial function through sediment-hosted aquifers and enrichment of novel symbionts in the deep terrestrial subsurface.</title>
        <authorList>
            <person name="Probst A.J."/>
            <person name="Ladd B."/>
            <person name="Jarett J.K."/>
            <person name="Geller-Mcgrath D.E."/>
            <person name="Sieber C.M."/>
            <person name="Emerson J.B."/>
            <person name="Anantharaman K."/>
            <person name="Thomas B.C."/>
            <person name="Malmstrom R."/>
            <person name="Stieglmeier M."/>
            <person name="Klingl A."/>
            <person name="Woyke T."/>
            <person name="Ryan C.M."/>
            <person name="Banfield J.F."/>
        </authorList>
    </citation>
    <scope>NUCLEOTIDE SEQUENCE [LARGE SCALE GENOMIC DNA]</scope>
    <source>
        <strain evidence="4">CG07_land_8_20_14_0_80_42_15</strain>
    </source>
</reference>
<dbReference type="Gene3D" id="3.40.50.2000">
    <property type="entry name" value="Glycogen Phosphorylase B"/>
    <property type="match status" value="2"/>
</dbReference>
<dbReference type="Proteomes" id="UP000230052">
    <property type="component" value="Unassembled WGS sequence"/>
</dbReference>
<proteinExistence type="predicted"/>
<dbReference type="EMBL" id="PEWV01000020">
    <property type="protein sequence ID" value="PIU42085.1"/>
    <property type="molecule type" value="Genomic_DNA"/>
</dbReference>
<evidence type="ECO:0000313" key="4">
    <source>
        <dbReference type="EMBL" id="PIU42085.1"/>
    </source>
</evidence>
<organism evidence="4 5">
    <name type="scientific">Candidatus Aquitaenariimonas noxiae</name>
    <dbReference type="NCBI Taxonomy" id="1974741"/>
    <lineage>
        <taxon>Bacteria</taxon>
        <taxon>Pseudomonadati</taxon>
        <taxon>Candidatus Omnitrophota</taxon>
        <taxon>Candidatus Aquitaenariimonas</taxon>
    </lineage>
</organism>
<dbReference type="GO" id="GO:0008713">
    <property type="term" value="F:ADP-heptose-lipopolysaccharide heptosyltransferase activity"/>
    <property type="evidence" value="ECO:0007669"/>
    <property type="project" value="TreeGrafter"/>
</dbReference>
<comment type="caution">
    <text evidence="4">The sequence shown here is derived from an EMBL/GenBank/DDBJ whole genome shotgun (WGS) entry which is preliminary data.</text>
</comment>
<keyword evidence="3" id="KW-0812">Transmembrane</keyword>
<protein>
    <recommendedName>
        <fullName evidence="6">Lipopolysaccharide heptosyltransferase II</fullName>
    </recommendedName>
</protein>
<keyword evidence="2" id="KW-0808">Transferase</keyword>
<feature type="transmembrane region" description="Helical" evidence="3">
    <location>
        <begin position="12"/>
        <end position="33"/>
    </location>
</feature>
<dbReference type="InterPro" id="IPR002201">
    <property type="entry name" value="Glyco_trans_9"/>
</dbReference>
<evidence type="ECO:0000256" key="2">
    <source>
        <dbReference type="ARBA" id="ARBA00022679"/>
    </source>
</evidence>
<dbReference type="CDD" id="cd03789">
    <property type="entry name" value="GT9_LPS_heptosyltransferase"/>
    <property type="match status" value="1"/>
</dbReference>
<keyword evidence="3" id="KW-0472">Membrane</keyword>
<dbReference type="PANTHER" id="PTHR30160">
    <property type="entry name" value="TETRAACYLDISACCHARIDE 4'-KINASE-RELATED"/>
    <property type="match status" value="1"/>
</dbReference>
<evidence type="ECO:0000313" key="5">
    <source>
        <dbReference type="Proteomes" id="UP000230052"/>
    </source>
</evidence>
<sequence>MAKKYIYVKRSNIILFEIIDFLGAIIFGLIGFFKIKKKPFEINKIAVIELTHAGDVLATTPALSLLKKKFPNASIAIVVSPWSKDVVTDNPDIDEVIVYRASWFDRIGKLPFSLTETMAFIRTMRKKHFDLGIDMRGDFRNILLMYLCGIKKRIGYGFAGGSFLLTDIKPFNIEKRQDKHQIEHNLDIVCSIKDGNECYTNDKAFKIYFSESDSDYIERLLRDKGITKNDFLIAIHPGSGLTSKCWPIERFAALMERISKKYKSNIIVIGGSSEKDLVAVLKAASKASFIDAVGKTNIKQLAALLKRCRLFVGGDSGVMHIASAVNTPIVAIWGGHNKMSHWRPLTGDAVVVYKDIECRPCGLAKCDHLRCLKLISVDDVFEGIACQMKRMGKNEDMHD</sequence>
<dbReference type="AlphaFoldDB" id="A0A2J0KUK1"/>
<dbReference type="Pfam" id="PF01075">
    <property type="entry name" value="Glyco_transf_9"/>
    <property type="match status" value="1"/>
</dbReference>
<dbReference type="SUPFAM" id="SSF53756">
    <property type="entry name" value="UDP-Glycosyltransferase/glycogen phosphorylase"/>
    <property type="match status" value="1"/>
</dbReference>
<gene>
    <name evidence="4" type="ORF">COS99_02065</name>
</gene>
<keyword evidence="1" id="KW-0328">Glycosyltransferase</keyword>
<keyword evidence="3" id="KW-1133">Transmembrane helix</keyword>
<dbReference type="GO" id="GO:0005829">
    <property type="term" value="C:cytosol"/>
    <property type="evidence" value="ECO:0007669"/>
    <property type="project" value="TreeGrafter"/>
</dbReference>
<dbReference type="PANTHER" id="PTHR30160:SF1">
    <property type="entry name" value="LIPOPOLYSACCHARIDE 1,2-N-ACETYLGLUCOSAMINETRANSFERASE-RELATED"/>
    <property type="match status" value="1"/>
</dbReference>
<dbReference type="InterPro" id="IPR051199">
    <property type="entry name" value="LPS_LOS_Heptosyltrfase"/>
</dbReference>